<dbReference type="Pfam" id="PF05922">
    <property type="entry name" value="Inhibitor_I9"/>
    <property type="match status" value="1"/>
</dbReference>
<proteinExistence type="predicted"/>
<name>A0A1R1YED6_9FUNG</name>
<keyword evidence="1" id="KW-0732">Signal</keyword>
<gene>
    <name evidence="3" type="ORF">AYI70_g1091</name>
</gene>
<feature type="signal peptide" evidence="1">
    <location>
        <begin position="1"/>
        <end position="19"/>
    </location>
</feature>
<evidence type="ECO:0000256" key="1">
    <source>
        <dbReference type="SAM" id="SignalP"/>
    </source>
</evidence>
<dbReference type="AlphaFoldDB" id="A0A1R1YED6"/>
<sequence>MKLFGILLAGALTFSQAKSEDVCKDAIAKCGPNSVKPAETCGAAPERYIVVLDAGELGVNSKSVLSSHLEWLNKQIKISQRTNPNFVANNLSSKNANRVAREYTIGGFVGYNSIVDLDILAQICLRNDVKYVEVDSKVSIVNNN</sequence>
<accession>A0A1R1YED6</accession>
<organism evidence="3 4">
    <name type="scientific">Smittium culicis</name>
    <dbReference type="NCBI Taxonomy" id="133412"/>
    <lineage>
        <taxon>Eukaryota</taxon>
        <taxon>Fungi</taxon>
        <taxon>Fungi incertae sedis</taxon>
        <taxon>Zoopagomycota</taxon>
        <taxon>Kickxellomycotina</taxon>
        <taxon>Harpellomycetes</taxon>
        <taxon>Harpellales</taxon>
        <taxon>Legeriomycetaceae</taxon>
        <taxon>Smittium</taxon>
    </lineage>
</organism>
<comment type="caution">
    <text evidence="3">The sequence shown here is derived from an EMBL/GenBank/DDBJ whole genome shotgun (WGS) entry which is preliminary data.</text>
</comment>
<feature type="domain" description="Inhibitor I9" evidence="2">
    <location>
        <begin position="47"/>
        <end position="139"/>
    </location>
</feature>
<reference evidence="3 4" key="1">
    <citation type="submission" date="2017-01" db="EMBL/GenBank/DDBJ databases">
        <authorList>
            <person name="Mah S.A."/>
            <person name="Swanson W.J."/>
            <person name="Moy G.W."/>
            <person name="Vacquier V.D."/>
        </authorList>
    </citation>
    <scope>NUCLEOTIDE SEQUENCE [LARGE SCALE GENOMIC DNA]</scope>
    <source>
        <strain evidence="3 4">GSMNP</strain>
    </source>
</reference>
<keyword evidence="4" id="KW-1185">Reference proteome</keyword>
<feature type="chain" id="PRO_5012977876" description="Inhibitor I9 domain-containing protein" evidence="1">
    <location>
        <begin position="20"/>
        <end position="144"/>
    </location>
</feature>
<dbReference type="InterPro" id="IPR010259">
    <property type="entry name" value="S8pro/Inhibitor_I9"/>
</dbReference>
<evidence type="ECO:0000313" key="4">
    <source>
        <dbReference type="Proteomes" id="UP000187283"/>
    </source>
</evidence>
<dbReference type="Proteomes" id="UP000187283">
    <property type="component" value="Unassembled WGS sequence"/>
</dbReference>
<evidence type="ECO:0000313" key="3">
    <source>
        <dbReference type="EMBL" id="OMJ25155.1"/>
    </source>
</evidence>
<protein>
    <recommendedName>
        <fullName evidence="2">Inhibitor I9 domain-containing protein</fullName>
    </recommendedName>
</protein>
<dbReference type="EMBL" id="LSSN01000216">
    <property type="protein sequence ID" value="OMJ25155.1"/>
    <property type="molecule type" value="Genomic_DNA"/>
</dbReference>
<evidence type="ECO:0000259" key="2">
    <source>
        <dbReference type="Pfam" id="PF05922"/>
    </source>
</evidence>
<dbReference type="OrthoDB" id="5556300at2759"/>